<organism evidence="3 4">
    <name type="scientific">Prorocentrum cordatum</name>
    <dbReference type="NCBI Taxonomy" id="2364126"/>
    <lineage>
        <taxon>Eukaryota</taxon>
        <taxon>Sar</taxon>
        <taxon>Alveolata</taxon>
        <taxon>Dinophyceae</taxon>
        <taxon>Prorocentrales</taxon>
        <taxon>Prorocentraceae</taxon>
        <taxon>Prorocentrum</taxon>
    </lineage>
</organism>
<sequence length="409" mass="44779">GFLTVKLSKVLFARGGVLDTFGSAAAKVEASVSNDMAEALILTADSLQGAVPAKEVQEYSSLAVTKFLSHRVPLAKTVKLAIQDSDGDTVEYNVSCVALLWAPFFADAQKSLATFNEFASKIVPVEGLTSENRESAVTSIADLLTECKKVSDSRRTVDNFKKQVDEAKAAGAEMQQMQGVDTVYFAIDVMCDRATNALSEAANQLFNKMKATVSELLEKIGDLEKYLARLDDSSTTVAKSDREELYKFVCTQDTRALYQEFRWVSDNTAELRKMLAEFNNGEPMINFETDEVFQRAGKLAASSTMMQSFWRPLKPEESRTTLVRRCVRALNPDVRGVLMKPHACVQQACSNLSAVTDDADDKPAEDRPAEQVEPAAEEVVVVDAEAATRRRSSQGSQGGGAPKRPKARK</sequence>
<reference evidence="3" key="1">
    <citation type="submission" date="2023-10" db="EMBL/GenBank/DDBJ databases">
        <authorList>
            <person name="Chen Y."/>
            <person name="Shah S."/>
            <person name="Dougan E. K."/>
            <person name="Thang M."/>
            <person name="Chan C."/>
        </authorList>
    </citation>
    <scope>NUCLEOTIDE SEQUENCE [LARGE SCALE GENOMIC DNA]</scope>
</reference>
<feature type="compositionally biased region" description="Low complexity" evidence="2">
    <location>
        <begin position="371"/>
        <end position="385"/>
    </location>
</feature>
<evidence type="ECO:0000313" key="4">
    <source>
        <dbReference type="Proteomes" id="UP001189429"/>
    </source>
</evidence>
<feature type="region of interest" description="Disordered" evidence="2">
    <location>
        <begin position="355"/>
        <end position="409"/>
    </location>
</feature>
<feature type="non-terminal residue" evidence="3">
    <location>
        <position position="1"/>
    </location>
</feature>
<accession>A0ABN9VWZ5</accession>
<gene>
    <name evidence="3" type="ORF">PCOR1329_LOCUS61921</name>
</gene>
<evidence type="ECO:0000256" key="1">
    <source>
        <dbReference type="SAM" id="Coils"/>
    </source>
</evidence>
<keyword evidence="1" id="KW-0175">Coiled coil</keyword>
<feature type="compositionally biased region" description="Basic and acidic residues" evidence="2">
    <location>
        <begin position="361"/>
        <end position="370"/>
    </location>
</feature>
<dbReference type="Proteomes" id="UP001189429">
    <property type="component" value="Unassembled WGS sequence"/>
</dbReference>
<evidence type="ECO:0000256" key="2">
    <source>
        <dbReference type="SAM" id="MobiDB-lite"/>
    </source>
</evidence>
<name>A0ABN9VWZ5_9DINO</name>
<keyword evidence="4" id="KW-1185">Reference proteome</keyword>
<proteinExistence type="predicted"/>
<protein>
    <submittedName>
        <fullName evidence="3">Uncharacterized protein</fullName>
    </submittedName>
</protein>
<feature type="coiled-coil region" evidence="1">
    <location>
        <begin position="150"/>
        <end position="177"/>
    </location>
</feature>
<evidence type="ECO:0000313" key="3">
    <source>
        <dbReference type="EMBL" id="CAK0878035.1"/>
    </source>
</evidence>
<dbReference type="EMBL" id="CAUYUJ010017803">
    <property type="protein sequence ID" value="CAK0878035.1"/>
    <property type="molecule type" value="Genomic_DNA"/>
</dbReference>
<comment type="caution">
    <text evidence="3">The sequence shown here is derived from an EMBL/GenBank/DDBJ whole genome shotgun (WGS) entry which is preliminary data.</text>
</comment>